<evidence type="ECO:0000313" key="10">
    <source>
        <dbReference type="EMBL" id="GAD03325.1"/>
    </source>
</evidence>
<feature type="active site" description="Charge relay system" evidence="5">
    <location>
        <position position="562"/>
    </location>
</feature>
<dbReference type="InterPro" id="IPR015500">
    <property type="entry name" value="Peptidase_S8_subtilisin-rel"/>
</dbReference>
<feature type="signal peptide" evidence="8">
    <location>
        <begin position="1"/>
        <end position="17"/>
    </location>
</feature>
<dbReference type="STRING" id="1331007.AALB_3405"/>
<feature type="active site" description="Charge relay system" evidence="5">
    <location>
        <position position="745"/>
    </location>
</feature>
<dbReference type="PROSITE" id="PS00136">
    <property type="entry name" value="SUBTILASE_ASP"/>
    <property type="match status" value="1"/>
</dbReference>
<dbReference type="InterPro" id="IPR017309">
    <property type="entry name" value="Pept_S8A_subtilisin_proteobac"/>
</dbReference>
<dbReference type="PROSITE" id="PS00137">
    <property type="entry name" value="SUBTILASE_HIS"/>
    <property type="match status" value="1"/>
</dbReference>
<dbReference type="Pfam" id="PF18911">
    <property type="entry name" value="PKD_4"/>
    <property type="match status" value="1"/>
</dbReference>
<gene>
    <name evidence="10" type="ORF">AALB_3405</name>
</gene>
<dbReference type="InterPro" id="IPR000209">
    <property type="entry name" value="Peptidase_S8/S53_dom"/>
</dbReference>
<evidence type="ECO:0000256" key="4">
    <source>
        <dbReference type="ARBA" id="ARBA00022825"/>
    </source>
</evidence>
<keyword evidence="8" id="KW-0732">Signal</keyword>
<dbReference type="InterPro" id="IPR023828">
    <property type="entry name" value="Peptidase_S8_Ser-AS"/>
</dbReference>
<keyword evidence="2 5" id="KW-0645">Protease</keyword>
<evidence type="ECO:0000256" key="2">
    <source>
        <dbReference type="ARBA" id="ARBA00022670"/>
    </source>
</evidence>
<dbReference type="AlphaFoldDB" id="R9PPV6"/>
<dbReference type="InterPro" id="IPR035986">
    <property type="entry name" value="PKD_dom_sf"/>
</dbReference>
<evidence type="ECO:0000256" key="8">
    <source>
        <dbReference type="SAM" id="SignalP"/>
    </source>
</evidence>
<dbReference type="CDD" id="cd00146">
    <property type="entry name" value="PKD"/>
    <property type="match status" value="2"/>
</dbReference>
<feature type="region of interest" description="Disordered" evidence="7">
    <location>
        <begin position="538"/>
        <end position="564"/>
    </location>
</feature>
<dbReference type="InterPro" id="IPR022409">
    <property type="entry name" value="PKD/Chitinase_dom"/>
</dbReference>
<feature type="domain" description="PKD" evidence="9">
    <location>
        <begin position="116"/>
        <end position="182"/>
    </location>
</feature>
<dbReference type="InterPro" id="IPR022398">
    <property type="entry name" value="Peptidase_S8_His-AS"/>
</dbReference>
<dbReference type="PANTHER" id="PTHR43806">
    <property type="entry name" value="PEPTIDASE S8"/>
    <property type="match status" value="1"/>
</dbReference>
<dbReference type="PRINTS" id="PR00723">
    <property type="entry name" value="SUBTILISIN"/>
</dbReference>
<dbReference type="RefSeq" id="WP_016403092.1">
    <property type="nucleotide sequence ID" value="NZ_BARX01000026.1"/>
</dbReference>
<dbReference type="PROSITE" id="PS50093">
    <property type="entry name" value="PKD"/>
    <property type="match status" value="2"/>
</dbReference>
<comment type="similarity">
    <text evidence="1 5 6">Belongs to the peptidase S8 family.</text>
</comment>
<keyword evidence="4 5" id="KW-0720">Serine protease</keyword>
<sequence>MKAIVAVLLSIALFACGGGGGDSGSSAGSPSSTISVSRSEAVIGQLIQFDGSGSSDDGTIVDYTWDFGDGSGANGINVSKSYASEGNYTVRLTVLDNDNLSSTSSTVIQVTNDAASALTILSSESAGIPPLDVNFQAISTASDLSNVQVIWDFGDGNSSTSLGSEAVSHIYNEEGVFMVRASRDFEGQEQVAETRVLVLDGKSYPVSGTVTTAVNTVVDSDVNNADNEYIENNEYEEAQILPPIATVSGYLASHATGEAKDRFVNEPDERDVYRVDLQANQRLFLEIADWETSGNDFDLRLINADTMFEVSSSLGINKTELLSVDQTGSYYLVVEAYTAFNSGPYRGNYTLRLIGQSSAVLPESKHFSTQQDFVAKQMVVMHQAGRAASLSTQDLGLTQAQSSANMSLYQSNDQQAVALNSTTGDGLGAQFSDEYAAKRSTLLEIKRLHYQLGGVEQSVSPNYLYQPFALSNDPLVSRQWHYEQINLDNAWQLMQNSTLNDVVVAVIDTGIFQNHPDLRNQLTSDGYDFISDASNALDGDGIDANPEDPGDLTSPGGGSSWHGTHVAGTVAAQTDNSLGVAGVAPNTKIMNLRTLGRYGGSTWDISQAILYAAGLSNASNRVPSQTADVINMSLGGSGYDSAFDSVTQQAIASGVIVVAAAGNESTSQFSYPAAFTNVIGVSAVDAAKDLTSYSNYGSYIDVAAPGGDGSADLNGDGYGDGVYSTYVAENGSSNSASYQYLNGTSMAAPHVAGVIGLMRQLNSELTTDDVLNLLAQGEITDDIGSDGFDQLYGYGLINAEKAVRSQLDTDQPDRSALSLSTNQVSLSFIEDSAEVSVELIGSVSLSVNSVQSNASWLTVSPHNVDANGVGDYLLSVNRNGLSDGNYGASVVFSVSNGSELNLGVSMNVSNVQAGDSGLVYVLLSDPETGSTHYEQSVNMNNGEFSFSFAEVLSGEYELTVGSDHDNDYRICDEGELCGAYPVRNDVTPILVTEETSGLSLSVEPITTEDLTNQVLNYKLLKQ</sequence>
<evidence type="ECO:0000259" key="9">
    <source>
        <dbReference type="PROSITE" id="PS50093"/>
    </source>
</evidence>
<keyword evidence="3 5" id="KW-0378">Hydrolase</keyword>
<feature type="domain" description="PKD" evidence="9">
    <location>
        <begin position="30"/>
        <end position="115"/>
    </location>
</feature>
<dbReference type="InterPro" id="IPR036852">
    <property type="entry name" value="Peptidase_S8/S53_dom_sf"/>
</dbReference>
<dbReference type="InterPro" id="IPR000601">
    <property type="entry name" value="PKD_dom"/>
</dbReference>
<dbReference type="GO" id="GO:0004252">
    <property type="term" value="F:serine-type endopeptidase activity"/>
    <property type="evidence" value="ECO:0007669"/>
    <property type="project" value="UniProtKB-UniRule"/>
</dbReference>
<dbReference type="SUPFAM" id="SSF49299">
    <property type="entry name" value="PKD domain"/>
    <property type="match status" value="2"/>
</dbReference>
<dbReference type="PIRSF" id="PIRSF037893">
    <property type="entry name" value="Subtilisin_rel_Maqu_2796"/>
    <property type="match status" value="1"/>
</dbReference>
<dbReference type="Pfam" id="PF00082">
    <property type="entry name" value="Peptidase_S8"/>
    <property type="match status" value="1"/>
</dbReference>
<feature type="chain" id="PRO_5004488108" description="PKD domain-containing protein" evidence="8">
    <location>
        <begin position="18"/>
        <end position="1022"/>
    </location>
</feature>
<feature type="active site" description="Charge relay system" evidence="5">
    <location>
        <position position="508"/>
    </location>
</feature>
<keyword evidence="11" id="KW-1185">Reference proteome</keyword>
<protein>
    <recommendedName>
        <fullName evidence="9">PKD domain-containing protein</fullName>
    </recommendedName>
</protein>
<evidence type="ECO:0000256" key="6">
    <source>
        <dbReference type="RuleBase" id="RU003355"/>
    </source>
</evidence>
<dbReference type="Gene3D" id="3.40.50.200">
    <property type="entry name" value="Peptidase S8/S53 domain"/>
    <property type="match status" value="1"/>
</dbReference>
<dbReference type="InterPro" id="IPR013783">
    <property type="entry name" value="Ig-like_fold"/>
</dbReference>
<evidence type="ECO:0000313" key="11">
    <source>
        <dbReference type="Proteomes" id="UP000014461"/>
    </source>
</evidence>
<dbReference type="PROSITE" id="PS51257">
    <property type="entry name" value="PROKAR_LIPOPROTEIN"/>
    <property type="match status" value="1"/>
</dbReference>
<organism evidence="10 11">
    <name type="scientific">Agarivorans albus MKT 106</name>
    <dbReference type="NCBI Taxonomy" id="1331007"/>
    <lineage>
        <taxon>Bacteria</taxon>
        <taxon>Pseudomonadati</taxon>
        <taxon>Pseudomonadota</taxon>
        <taxon>Gammaproteobacteria</taxon>
        <taxon>Alteromonadales</taxon>
        <taxon>Alteromonadaceae</taxon>
        <taxon>Agarivorans</taxon>
    </lineage>
</organism>
<dbReference type="Gene3D" id="2.60.40.10">
    <property type="entry name" value="Immunoglobulins"/>
    <property type="match status" value="2"/>
</dbReference>
<evidence type="ECO:0000256" key="1">
    <source>
        <dbReference type="ARBA" id="ARBA00011073"/>
    </source>
</evidence>
<accession>R9PPV6</accession>
<dbReference type="CDD" id="cd07496">
    <property type="entry name" value="Peptidases_S8_13"/>
    <property type="match status" value="1"/>
</dbReference>
<dbReference type="InterPro" id="IPR023827">
    <property type="entry name" value="Peptidase_S8_Asp-AS"/>
</dbReference>
<dbReference type="PROSITE" id="PS51892">
    <property type="entry name" value="SUBTILASE"/>
    <property type="match status" value="1"/>
</dbReference>
<dbReference type="GO" id="GO:0006508">
    <property type="term" value="P:proteolysis"/>
    <property type="evidence" value="ECO:0007669"/>
    <property type="project" value="UniProtKB-KW"/>
</dbReference>
<comment type="caution">
    <text evidence="10">The sequence shown here is derived from an EMBL/GenBank/DDBJ whole genome shotgun (WGS) entry which is preliminary data.</text>
</comment>
<dbReference type="InterPro" id="IPR050131">
    <property type="entry name" value="Peptidase_S8_subtilisin-like"/>
</dbReference>
<dbReference type="Proteomes" id="UP000014461">
    <property type="component" value="Unassembled WGS sequence"/>
</dbReference>
<evidence type="ECO:0000256" key="7">
    <source>
        <dbReference type="SAM" id="MobiDB-lite"/>
    </source>
</evidence>
<dbReference type="OrthoDB" id="9790784at2"/>
<dbReference type="PANTHER" id="PTHR43806:SF11">
    <property type="entry name" value="CEREVISIN-RELATED"/>
    <property type="match status" value="1"/>
</dbReference>
<evidence type="ECO:0000256" key="3">
    <source>
        <dbReference type="ARBA" id="ARBA00022801"/>
    </source>
</evidence>
<dbReference type="PROSITE" id="PS00138">
    <property type="entry name" value="SUBTILASE_SER"/>
    <property type="match status" value="1"/>
</dbReference>
<proteinExistence type="inferred from homology"/>
<dbReference type="SMART" id="SM00089">
    <property type="entry name" value="PKD"/>
    <property type="match status" value="2"/>
</dbReference>
<dbReference type="EMBL" id="BARX01000026">
    <property type="protein sequence ID" value="GAD03325.1"/>
    <property type="molecule type" value="Genomic_DNA"/>
</dbReference>
<evidence type="ECO:0000256" key="5">
    <source>
        <dbReference type="PROSITE-ProRule" id="PRU01240"/>
    </source>
</evidence>
<dbReference type="Gene3D" id="2.60.120.380">
    <property type="match status" value="1"/>
</dbReference>
<dbReference type="Pfam" id="PF00801">
    <property type="entry name" value="PKD"/>
    <property type="match status" value="1"/>
</dbReference>
<reference evidence="10" key="1">
    <citation type="journal article" date="2013" name="Genome Announc.">
        <title>Draft Genome Sequence of Agarivorans albus Strain MKT 106T, an Agarolytic Marine Bacterium.</title>
        <authorList>
            <person name="Yasuike M."/>
            <person name="Nakamura Y."/>
            <person name="Kai W."/>
            <person name="Fujiwara A."/>
            <person name="Fukui Y."/>
            <person name="Satomi M."/>
            <person name="Sano M."/>
        </authorList>
    </citation>
    <scope>NUCLEOTIDE SEQUENCE [LARGE SCALE GENOMIC DNA]</scope>
</reference>
<dbReference type="InterPro" id="IPR034176">
    <property type="entry name" value="Peptidases_S8_13"/>
</dbReference>
<name>R9PPV6_AGAAL</name>
<dbReference type="SUPFAM" id="SSF52743">
    <property type="entry name" value="Subtilisin-like"/>
    <property type="match status" value="1"/>
</dbReference>